<evidence type="ECO:0000256" key="2">
    <source>
        <dbReference type="SAM" id="SignalP"/>
    </source>
</evidence>
<dbReference type="PANTHER" id="PTHR19328">
    <property type="entry name" value="HEDGEHOG-INTERACTING PROTEIN"/>
    <property type="match status" value="1"/>
</dbReference>
<dbReference type="InterPro" id="IPR011042">
    <property type="entry name" value="6-blade_b-propeller_TolB-like"/>
</dbReference>
<evidence type="ECO:0000313" key="5">
    <source>
        <dbReference type="Proteomes" id="UP000612899"/>
    </source>
</evidence>
<dbReference type="EMBL" id="BONY01000074">
    <property type="protein sequence ID" value="GIH09700.1"/>
    <property type="molecule type" value="Genomic_DNA"/>
</dbReference>
<comment type="caution">
    <text evidence="4">The sequence shown here is derived from an EMBL/GenBank/DDBJ whole genome shotgun (WGS) entry which is preliminary data.</text>
</comment>
<dbReference type="InterPro" id="IPR011041">
    <property type="entry name" value="Quinoprot_gluc/sorb_DH_b-prop"/>
</dbReference>
<name>A0A8J3VKG2_9ACTN</name>
<dbReference type="SMART" id="SM00089">
    <property type="entry name" value="PKD"/>
    <property type="match status" value="1"/>
</dbReference>
<dbReference type="Pfam" id="PF07995">
    <property type="entry name" value="GSDH"/>
    <property type="match status" value="1"/>
</dbReference>
<dbReference type="Pfam" id="PF18911">
    <property type="entry name" value="PKD_4"/>
    <property type="match status" value="1"/>
</dbReference>
<gene>
    <name evidence="4" type="ORF">Rhe02_77670</name>
</gene>
<keyword evidence="5" id="KW-1185">Reference proteome</keyword>
<proteinExistence type="predicted"/>
<dbReference type="InterPro" id="IPR035986">
    <property type="entry name" value="PKD_dom_sf"/>
</dbReference>
<dbReference type="CDD" id="cd00146">
    <property type="entry name" value="PKD"/>
    <property type="match status" value="1"/>
</dbReference>
<dbReference type="GO" id="GO:0005975">
    <property type="term" value="P:carbohydrate metabolic process"/>
    <property type="evidence" value="ECO:0007669"/>
    <property type="project" value="UniProtKB-ARBA"/>
</dbReference>
<dbReference type="Gene3D" id="2.60.40.10">
    <property type="entry name" value="Immunoglobulins"/>
    <property type="match status" value="1"/>
</dbReference>
<organism evidence="4 5">
    <name type="scientific">Rhizocola hellebori</name>
    <dbReference type="NCBI Taxonomy" id="1392758"/>
    <lineage>
        <taxon>Bacteria</taxon>
        <taxon>Bacillati</taxon>
        <taxon>Actinomycetota</taxon>
        <taxon>Actinomycetes</taxon>
        <taxon>Micromonosporales</taxon>
        <taxon>Micromonosporaceae</taxon>
        <taxon>Rhizocola</taxon>
    </lineage>
</organism>
<dbReference type="Gene3D" id="2.60.40.1220">
    <property type="match status" value="1"/>
</dbReference>
<evidence type="ECO:0000256" key="1">
    <source>
        <dbReference type="ARBA" id="ARBA00022729"/>
    </source>
</evidence>
<accession>A0A8J3VKG2</accession>
<dbReference type="InterPro" id="IPR022409">
    <property type="entry name" value="PKD/Chitinase_dom"/>
</dbReference>
<feature type="chain" id="PRO_5039126615" description="PKD domain-containing protein" evidence="2">
    <location>
        <begin position="20"/>
        <end position="1152"/>
    </location>
</feature>
<dbReference type="SUPFAM" id="SSF49299">
    <property type="entry name" value="PKD domain"/>
    <property type="match status" value="1"/>
</dbReference>
<dbReference type="AlphaFoldDB" id="A0A8J3VKG2"/>
<dbReference type="SUPFAM" id="SSF50952">
    <property type="entry name" value="Soluble quinoprotein glucose dehydrogenase"/>
    <property type="match status" value="1"/>
</dbReference>
<dbReference type="PROSITE" id="PS50093">
    <property type="entry name" value="PKD"/>
    <property type="match status" value="1"/>
</dbReference>
<feature type="signal peptide" evidence="2">
    <location>
        <begin position="1"/>
        <end position="19"/>
    </location>
</feature>
<dbReference type="Gene3D" id="2.120.10.30">
    <property type="entry name" value="TolB, C-terminal domain"/>
    <property type="match status" value="1"/>
</dbReference>
<protein>
    <recommendedName>
        <fullName evidence="3">PKD domain-containing protein</fullName>
    </recommendedName>
</protein>
<dbReference type="Proteomes" id="UP000612899">
    <property type="component" value="Unassembled WGS sequence"/>
</dbReference>
<dbReference type="InterPro" id="IPR012938">
    <property type="entry name" value="Glc/Sorbosone_DH"/>
</dbReference>
<evidence type="ECO:0000259" key="3">
    <source>
        <dbReference type="PROSITE" id="PS50093"/>
    </source>
</evidence>
<dbReference type="InterPro" id="IPR014755">
    <property type="entry name" value="Cu-Rt/internalin_Ig-like"/>
</dbReference>
<sequence length="1152" mass="119132">MRGLLAVALVAAAISPLQVAPAEAIALPSGFQEQVVYSGLTQPTNIEFSPDGRVFVAEKGGRIKVFDDLADTTPTLFADLSTNVHNVWDRGLLGMALAPNFPANPWVYVLYTYDAPPGQTAPVWNDACPNANNGLCVVTGQLSRLQANGNVMTGTEQVLIRDWCQQYPSHSIGDLAFGADGMLYVTGGDGASFSAVDYGNLPSGSPTNPCTDPANEGGALRAQDLRTTGDETQLDGALLRLDPATGAAAPGNPLIGSADADARRIVAHGLRNPFRLTMRPGTNEAWISDTGWNTWEEVDRVIDPTSAVTNFGWPCYEGAGRNSGYESVGLALCTGFYNQGAAAHTQPFVAWNHSSKLVPGEACPTGSSSSTGVAFYPTSGGPYPAAYQGAVFFADYSRNCIWAALPTTPGGLPSSSNVMTFGSAASSPVDLEVGPGGELYYADLNGGAIRRIRYFPGNQPPDAVIDATPTQGPTPLAVSFNATGSTDADPADDGSLTYAWDFTDDGTTDSTSATPSFTYTTAGTYTARLTVTDTLGATDTATVTISAGNQAPTAVMTTPVVGTTWKVGDTIAFSGTATDPQQGTLPASALAWHLRMQHCSDGGSCHVHSIQDFTGVASGSFIAPDHEYPSYLELELVATDAQGLTHSVVRRLDPLTVSLTFASNPSGLQLTVGSTAATTPFTRTVIQGSANTISAPSPQVSAGTNYAFSTWSDAGAQSHVITAPTTPATYTATYAPGAPETFGNTQIGSQTDSGDINYMNGSRFVTGSSPLAINSMSVYVRGVQAAPNNQFQLAIYADASGSPAARVASSASGPLTANSWNTRPVSATLAANTAYWLMYNTNGDNNMAFTIGSAGQGGWGTAAQPFGTWPATFGPSVKSTYRFSIYATAGVDTTAPTVTSTVPGAGATNVGLTTPITVQFSEPMTAASITSANLELRTGGNLVNRTVSYDAAANRATITPAAALTASTGYSVTVKGGATGVGDLAGNKLAADYTFSFTTGVVSQVLGYDQIGTQTDSDDMNFMNGSRFTTGSAAMSVTQAFVYMKSVQASPANQGQIAIYTDVSGSPGALVASTGSGTLTANSWNSMAIAATLSPNTSYWLMYNTNGNNNLSYDTASAGSGAWSVASRPFGTWPPSFGSSVLSNFKISIYVR</sequence>
<reference evidence="4" key="1">
    <citation type="submission" date="2021-01" db="EMBL/GenBank/DDBJ databases">
        <title>Whole genome shotgun sequence of Rhizocola hellebori NBRC 109834.</title>
        <authorList>
            <person name="Komaki H."/>
            <person name="Tamura T."/>
        </authorList>
    </citation>
    <scope>NUCLEOTIDE SEQUENCE</scope>
    <source>
        <strain evidence="4">NBRC 109834</strain>
    </source>
</reference>
<dbReference type="InterPro" id="IPR013783">
    <property type="entry name" value="Ig-like_fold"/>
</dbReference>
<evidence type="ECO:0000313" key="4">
    <source>
        <dbReference type="EMBL" id="GIH09700.1"/>
    </source>
</evidence>
<dbReference type="InterPro" id="IPR000601">
    <property type="entry name" value="PKD_dom"/>
</dbReference>
<feature type="domain" description="PKD" evidence="3">
    <location>
        <begin position="461"/>
        <end position="547"/>
    </location>
</feature>
<keyword evidence="1 2" id="KW-0732">Signal</keyword>
<dbReference type="Pfam" id="PF13205">
    <property type="entry name" value="Big_5"/>
    <property type="match status" value="1"/>
</dbReference>
<dbReference type="PANTHER" id="PTHR19328:SF13">
    <property type="entry name" value="HIPL1 PROTEIN"/>
    <property type="match status" value="1"/>
</dbReference>
<dbReference type="InterPro" id="IPR032812">
    <property type="entry name" value="SbsA_Ig"/>
</dbReference>